<evidence type="ECO:0000256" key="4">
    <source>
        <dbReference type="ARBA" id="ARBA00023242"/>
    </source>
</evidence>
<feature type="compositionally biased region" description="Basic and acidic residues" evidence="9">
    <location>
        <begin position="465"/>
        <end position="474"/>
    </location>
</feature>
<sequence>MEQKQDLKRLYVGGLGHTICEAELQERFSRFGNVSDTEIVTRKDEKGNPTKTFAYVSLSISDTQLKKCMSILNKTKWKGGTLQIELAKESFLHRLAQERQEASEKKEKPQTDGKKNLLESLRKAGVVDFHMKAVPGTEIPDHKNWVVGKFGRVLPVLHIKSRNRSKTIKYDPSKYCHNLKKLEQDFTEAVPISGLTWHLEEGDISKKQEQLPKTRKQPEKKLRVQNSEGLNKTELNPVHRLPSRKPDTAQKQIMEKSNSKSTDLPKALQTYSPNNIDTQGKKLFWSKKLSSGLKSCRNAKNISDSDFDSEDEIRAIIEREMKMQEINPDVESEHDNLEIVGDNFELKYKTHWSLAKQNIVTKVSEGCNGKVKTADSDTDYDSADTDDIIAVNKTPIKSCEKSETVNVGGKDKVKSEMLTNNVNFGSADSSIVLSSNKLKEKNKKVLSGKRTKSKASAAQDSITNCKREPDHDLETENELETSESDADEDYEAMMQNCYHLDLTLDDLQRLATESIESSEEDTEDSQRNSQCKTNGYPISNTKNIPKTSNVSPTNNIAINPEDIIAAILEEEEESDETKSKKNISSLKFQPFRGIVSLCEKETPSKLSRNGSFTSKRKCDQHSASHDEPKKLKVSNFQYSKNECKEPMCKSLSSGLIKCFNSSEGDYTADPAENKNCSTTDTGDSEEENNDMESLLHENQKPIKDVECLRALPGKPKQDEKQKQLQDNQKRLAALQERQRERELQKKLVQGALSNLDGQSASKHKHIVFDSDGESEDEVEERPKKERNTGELLEKEFSMKTSGKLFESSEDEQDVGNDDRFKIKPQFEGKCGEKLLRLQSRFGTDERFRMDARFLESDSEEKEEMEEVKTNEEEEFAEEKKKNLEILERLLHTNIKHPKSSKQAANSRKFKDINALRYDPTRQDHALFEKKAENAEKESKAKKKKKREEAEKLPEVSKEIYYDIAVDLKEAFGSTNCAAEKNEEIPWDKHDDVELSTPADPRSLKFNVGGSVQEESSGFTFSFFGTDMDKSAMKEEPYIIETIKPTRVAWQEDPRFQDSSSEEEEELEVAKKENPKEMPRSLVQTNCRFFFFSKDDDRLKEGPKFFCRSSNLDEDQDFWEATRRELLEECQKKHKDARRKVKAKQ</sequence>
<feature type="region of interest" description="Disordered" evidence="9">
    <location>
        <begin position="1052"/>
        <end position="1077"/>
    </location>
</feature>
<feature type="compositionally biased region" description="Basic and acidic residues" evidence="9">
    <location>
        <begin position="616"/>
        <end position="628"/>
    </location>
</feature>
<accession>A0A8D0G8X3</accession>
<evidence type="ECO:0000256" key="1">
    <source>
        <dbReference type="ARBA" id="ARBA00004604"/>
    </source>
</evidence>
<evidence type="ECO:0000256" key="5">
    <source>
        <dbReference type="ARBA" id="ARBA00054821"/>
    </source>
</evidence>
<feature type="region of interest" description="Disordered" evidence="9">
    <location>
        <begin position="669"/>
        <end position="739"/>
    </location>
</feature>
<feature type="compositionally biased region" description="Acidic residues" evidence="9">
    <location>
        <begin position="856"/>
        <end position="875"/>
    </location>
</feature>
<evidence type="ECO:0000313" key="12">
    <source>
        <dbReference type="Proteomes" id="UP000694392"/>
    </source>
</evidence>
<dbReference type="FunFam" id="3.30.70.330:FF:000346">
    <property type="entry name" value="Nucleolar protein 8"/>
    <property type="match status" value="1"/>
</dbReference>
<feature type="compositionally biased region" description="Basic and acidic residues" evidence="9">
    <location>
        <begin position="908"/>
        <end position="938"/>
    </location>
</feature>
<feature type="compositionally biased region" description="Basic and acidic residues" evidence="9">
    <location>
        <begin position="982"/>
        <end position="992"/>
    </location>
</feature>
<dbReference type="GO" id="GO:0006364">
    <property type="term" value="P:rRNA processing"/>
    <property type="evidence" value="ECO:0007669"/>
    <property type="project" value="Ensembl"/>
</dbReference>
<dbReference type="InterPro" id="IPR034138">
    <property type="entry name" value="NOP8_RRM"/>
</dbReference>
<dbReference type="GO" id="GO:0005730">
    <property type="term" value="C:nucleolus"/>
    <property type="evidence" value="ECO:0007669"/>
    <property type="project" value="UniProtKB-SubCell"/>
</dbReference>
<dbReference type="SMART" id="SM00360">
    <property type="entry name" value="RRM"/>
    <property type="match status" value="1"/>
</dbReference>
<organism evidence="11 12">
    <name type="scientific">Sphenodon punctatus</name>
    <name type="common">Tuatara</name>
    <name type="synonym">Hatteria punctata</name>
    <dbReference type="NCBI Taxonomy" id="8508"/>
    <lineage>
        <taxon>Eukaryota</taxon>
        <taxon>Metazoa</taxon>
        <taxon>Chordata</taxon>
        <taxon>Craniata</taxon>
        <taxon>Vertebrata</taxon>
        <taxon>Euteleostomi</taxon>
        <taxon>Lepidosauria</taxon>
        <taxon>Sphenodontia</taxon>
        <taxon>Sphenodontidae</taxon>
        <taxon>Sphenodon</taxon>
    </lineage>
</organism>
<keyword evidence="4" id="KW-0539">Nucleus</keyword>
<feature type="compositionally biased region" description="Basic and acidic residues" evidence="9">
    <location>
        <begin position="715"/>
        <end position="729"/>
    </location>
</feature>
<feature type="compositionally biased region" description="Polar residues" evidence="9">
    <location>
        <begin position="527"/>
        <end position="555"/>
    </location>
</feature>
<comment type="subunit">
    <text evidence="6">Interacts with the GTP form of RRAGA, RRAGC and RRAGD. Interacts with NIP7. Interacts with DDX18; the interaction is RNA-dependent. Interacts with DDX47; the interaction is RNA-dependent.</text>
</comment>
<dbReference type="SUPFAM" id="SSF54928">
    <property type="entry name" value="RNA-binding domain, RBD"/>
    <property type="match status" value="1"/>
</dbReference>
<dbReference type="Gene3D" id="3.30.70.330">
    <property type="match status" value="1"/>
</dbReference>
<dbReference type="InterPro" id="IPR000504">
    <property type="entry name" value="RRM_dom"/>
</dbReference>
<feature type="region of interest" description="Disordered" evidence="9">
    <location>
        <begin position="97"/>
        <end position="117"/>
    </location>
</feature>
<feature type="domain" description="RRM" evidence="10">
    <location>
        <begin position="8"/>
        <end position="89"/>
    </location>
</feature>
<evidence type="ECO:0000259" key="10">
    <source>
        <dbReference type="PROSITE" id="PS50102"/>
    </source>
</evidence>
<dbReference type="GO" id="GO:0005694">
    <property type="term" value="C:chromosome"/>
    <property type="evidence" value="ECO:0007669"/>
    <property type="project" value="Ensembl"/>
</dbReference>
<reference evidence="11" key="1">
    <citation type="submission" date="2025-08" db="UniProtKB">
        <authorList>
            <consortium name="Ensembl"/>
        </authorList>
    </citation>
    <scope>IDENTIFICATION</scope>
</reference>
<dbReference type="GO" id="GO:0003723">
    <property type="term" value="F:RNA binding"/>
    <property type="evidence" value="ECO:0007669"/>
    <property type="project" value="UniProtKB-UniRule"/>
</dbReference>
<feature type="region of interest" description="Disordered" evidence="9">
    <location>
        <begin position="604"/>
        <end position="628"/>
    </location>
</feature>
<feature type="compositionally biased region" description="Polar residues" evidence="9">
    <location>
        <begin position="224"/>
        <end position="234"/>
    </location>
</feature>
<evidence type="ECO:0000256" key="6">
    <source>
        <dbReference type="ARBA" id="ARBA00065066"/>
    </source>
</evidence>
<evidence type="ECO:0000256" key="9">
    <source>
        <dbReference type="SAM" id="MobiDB-lite"/>
    </source>
</evidence>
<feature type="compositionally biased region" description="Acidic residues" evidence="9">
    <location>
        <begin position="770"/>
        <end position="779"/>
    </location>
</feature>
<keyword evidence="3 8" id="KW-0694">RNA-binding</keyword>
<feature type="compositionally biased region" description="Basic and acidic residues" evidence="9">
    <location>
        <begin position="780"/>
        <end position="797"/>
    </location>
</feature>
<dbReference type="Proteomes" id="UP000694392">
    <property type="component" value="Unplaced"/>
</dbReference>
<evidence type="ECO:0000256" key="8">
    <source>
        <dbReference type="PROSITE-ProRule" id="PRU00176"/>
    </source>
</evidence>
<keyword evidence="2" id="KW-0597">Phosphoprotein</keyword>
<dbReference type="GO" id="GO:1902570">
    <property type="term" value="P:protein localization to nucleolus"/>
    <property type="evidence" value="ECO:0007669"/>
    <property type="project" value="Ensembl"/>
</dbReference>
<feature type="compositionally biased region" description="Polar residues" evidence="9">
    <location>
        <begin position="604"/>
        <end position="613"/>
    </location>
</feature>
<feature type="compositionally biased region" description="Basic residues" evidence="9">
    <location>
        <begin position="443"/>
        <end position="453"/>
    </location>
</feature>
<feature type="region of interest" description="Disordered" evidence="9">
    <location>
        <begin position="754"/>
        <end position="820"/>
    </location>
</feature>
<evidence type="ECO:0000256" key="7">
    <source>
        <dbReference type="ARBA" id="ARBA00068539"/>
    </source>
</evidence>
<dbReference type="AlphaFoldDB" id="A0A8D0G8X3"/>
<dbReference type="GeneTree" id="ENSGT00390000004860"/>
<feature type="region of interest" description="Disordered" evidence="9">
    <location>
        <begin position="982"/>
        <end position="1008"/>
    </location>
</feature>
<dbReference type="CDD" id="cd12226">
    <property type="entry name" value="RRM_NOL8"/>
    <property type="match status" value="1"/>
</dbReference>
<dbReference type="Ensembl" id="ENSSPUT00000003806.1">
    <property type="protein sequence ID" value="ENSSPUP00000003583.1"/>
    <property type="gene ID" value="ENSSPUG00000002744.1"/>
</dbReference>
<evidence type="ECO:0000256" key="2">
    <source>
        <dbReference type="ARBA" id="ARBA00022553"/>
    </source>
</evidence>
<feature type="region of interest" description="Disordered" evidence="9">
    <location>
        <begin position="852"/>
        <end position="875"/>
    </location>
</feature>
<comment type="subcellular location">
    <subcellularLocation>
        <location evidence="1">Nucleus</location>
        <location evidence="1">Nucleolus</location>
    </subcellularLocation>
</comment>
<gene>
    <name evidence="11" type="primary">NOL8</name>
</gene>
<feature type="region of interest" description="Disordered" evidence="9">
    <location>
        <begin position="895"/>
        <end position="952"/>
    </location>
</feature>
<name>A0A8D0G8X3_SPHPU</name>
<dbReference type="InterPro" id="IPR035979">
    <property type="entry name" value="RBD_domain_sf"/>
</dbReference>
<feature type="region of interest" description="Disordered" evidence="9">
    <location>
        <begin position="514"/>
        <end position="555"/>
    </location>
</feature>
<feature type="compositionally biased region" description="Basic and acidic residues" evidence="9">
    <location>
        <begin position="206"/>
        <end position="222"/>
    </location>
</feature>
<evidence type="ECO:0000313" key="11">
    <source>
        <dbReference type="Ensembl" id="ENSSPUP00000003583.1"/>
    </source>
</evidence>
<feature type="region of interest" description="Disordered" evidence="9">
    <location>
        <begin position="206"/>
        <end position="274"/>
    </location>
</feature>
<feature type="compositionally biased region" description="Basic and acidic residues" evidence="9">
    <location>
        <begin position="1067"/>
        <end position="1077"/>
    </location>
</feature>
<feature type="compositionally biased region" description="Acidic residues" evidence="9">
    <location>
        <begin position="475"/>
        <end position="486"/>
    </location>
</feature>
<comment type="function">
    <text evidence="5">Plays an essential role in the survival of diffuse-type gastric cancer cells. Acts as a nucleolar anchoring protein for DDX47. May be involved in regulation of gene expression at the post-transcriptional level or in ribosome biogenesis in cancer cells.</text>
</comment>
<feature type="compositionally biased region" description="Polar residues" evidence="9">
    <location>
        <begin position="454"/>
        <end position="464"/>
    </location>
</feature>
<keyword evidence="12" id="KW-1185">Reference proteome</keyword>
<dbReference type="PANTHER" id="PTHR48029:SF1">
    <property type="entry name" value="NUCLEOLAR PROTEIN 8"/>
    <property type="match status" value="1"/>
</dbReference>
<proteinExistence type="predicted"/>
<protein>
    <recommendedName>
        <fullName evidence="7">Nucleolar protein 8</fullName>
    </recommendedName>
</protein>
<dbReference type="PROSITE" id="PS50102">
    <property type="entry name" value="RRM"/>
    <property type="match status" value="1"/>
</dbReference>
<dbReference type="PANTHER" id="PTHR48029">
    <property type="entry name" value="NUCLEOLAR PROTEIN 8"/>
    <property type="match status" value="1"/>
</dbReference>
<dbReference type="InterPro" id="IPR012677">
    <property type="entry name" value="Nucleotide-bd_a/b_plait_sf"/>
</dbReference>
<feature type="compositionally biased region" description="Basic and acidic residues" evidence="9">
    <location>
        <begin position="244"/>
        <end position="258"/>
    </location>
</feature>
<dbReference type="OMA" id="RNIMKYD"/>
<feature type="compositionally biased region" description="Basic and acidic residues" evidence="9">
    <location>
        <begin position="693"/>
        <end position="707"/>
    </location>
</feature>
<feature type="region of interest" description="Disordered" evidence="9">
    <location>
        <begin position="443"/>
        <end position="486"/>
    </location>
</feature>
<evidence type="ECO:0000256" key="3">
    <source>
        <dbReference type="ARBA" id="ARBA00022884"/>
    </source>
</evidence>
<reference evidence="11" key="2">
    <citation type="submission" date="2025-09" db="UniProtKB">
        <authorList>
            <consortium name="Ensembl"/>
        </authorList>
    </citation>
    <scope>IDENTIFICATION</scope>
</reference>